<sequence>MTKLPSDIITAMLAPLALFEARCEDKATLRKLIALAEDGSRRGEAYALFSEIREKTLAAEKRKDECAIVQYAFEEICAKTLYNLTGPRAPFDPDSPFWVLPLALNLGQRLGVSDPAKISSLLGSR</sequence>
<proteinExistence type="predicted"/>
<organism evidence="1 2">
    <name type="scientific">Parvularcula maris</name>
    <dbReference type="NCBI Taxonomy" id="2965077"/>
    <lineage>
        <taxon>Bacteria</taxon>
        <taxon>Pseudomonadati</taxon>
        <taxon>Pseudomonadota</taxon>
        <taxon>Alphaproteobacteria</taxon>
        <taxon>Parvularculales</taxon>
        <taxon>Parvularculaceae</taxon>
        <taxon>Parvularcula</taxon>
    </lineage>
</organism>
<comment type="caution">
    <text evidence="1">The sequence shown here is derived from an EMBL/GenBank/DDBJ whole genome shotgun (WGS) entry which is preliminary data.</text>
</comment>
<dbReference type="Proteomes" id="UP001142610">
    <property type="component" value="Unassembled WGS sequence"/>
</dbReference>
<name>A0A9X2LAX8_9PROT</name>
<reference evidence="1" key="1">
    <citation type="submission" date="2022-07" db="EMBL/GenBank/DDBJ databases">
        <title>Parvularcula maris sp. nov., an algicidal bacterium isolated from seawater.</title>
        <authorList>
            <person name="Li F."/>
        </authorList>
    </citation>
    <scope>NUCLEOTIDE SEQUENCE</scope>
    <source>
        <strain evidence="1">BGMRC 0090</strain>
    </source>
</reference>
<keyword evidence="2" id="KW-1185">Reference proteome</keyword>
<gene>
    <name evidence="1" type="ORF">NOG11_13020</name>
</gene>
<protein>
    <submittedName>
        <fullName evidence="1">Uncharacterized protein</fullName>
    </submittedName>
</protein>
<evidence type="ECO:0000313" key="2">
    <source>
        <dbReference type="Proteomes" id="UP001142610"/>
    </source>
</evidence>
<dbReference type="EMBL" id="JANIBC010000015">
    <property type="protein sequence ID" value="MCQ8186304.1"/>
    <property type="molecule type" value="Genomic_DNA"/>
</dbReference>
<evidence type="ECO:0000313" key="1">
    <source>
        <dbReference type="EMBL" id="MCQ8186304.1"/>
    </source>
</evidence>
<dbReference type="AlphaFoldDB" id="A0A9X2LAX8"/>
<accession>A0A9X2LAX8</accession>
<dbReference type="RefSeq" id="WP_256620211.1">
    <property type="nucleotide sequence ID" value="NZ_JANIBC010000015.1"/>
</dbReference>